<dbReference type="EMBL" id="CP040602">
    <property type="protein sequence ID" value="QCU90945.1"/>
    <property type="molecule type" value="Genomic_DNA"/>
</dbReference>
<dbReference type="GO" id="GO:0005886">
    <property type="term" value="C:plasma membrane"/>
    <property type="evidence" value="ECO:0007669"/>
    <property type="project" value="TreeGrafter"/>
</dbReference>
<feature type="transmembrane region" description="Helical" evidence="4">
    <location>
        <begin position="165"/>
        <end position="182"/>
    </location>
</feature>
<dbReference type="PANTHER" id="PTHR45138:SF9">
    <property type="entry name" value="DIGUANYLATE CYCLASE DGCM-RELATED"/>
    <property type="match status" value="1"/>
</dbReference>
<gene>
    <name evidence="6" type="ORF">FE785_10070</name>
</gene>
<dbReference type="InterPro" id="IPR050469">
    <property type="entry name" value="Diguanylate_Cyclase"/>
</dbReference>
<dbReference type="Gene3D" id="3.30.70.270">
    <property type="match status" value="1"/>
</dbReference>
<evidence type="ECO:0000256" key="1">
    <source>
        <dbReference type="ARBA" id="ARBA00001946"/>
    </source>
</evidence>
<dbReference type="InterPro" id="IPR043128">
    <property type="entry name" value="Rev_trsase/Diguanyl_cyclase"/>
</dbReference>
<dbReference type="PANTHER" id="PTHR45138">
    <property type="entry name" value="REGULATORY COMPONENTS OF SENSORY TRANSDUCTION SYSTEM"/>
    <property type="match status" value="1"/>
</dbReference>
<comment type="cofactor">
    <cofactor evidence="1">
        <name>Mg(2+)</name>
        <dbReference type="ChEBI" id="CHEBI:18420"/>
    </cofactor>
</comment>
<keyword evidence="4" id="KW-1133">Transmembrane helix</keyword>
<dbReference type="Pfam" id="PF00990">
    <property type="entry name" value="GGDEF"/>
    <property type="match status" value="1"/>
</dbReference>
<organism evidence="6 7">
    <name type="scientific">Thiomicrorhabdus sediminis</name>
    <dbReference type="NCBI Taxonomy" id="2580412"/>
    <lineage>
        <taxon>Bacteria</taxon>
        <taxon>Pseudomonadati</taxon>
        <taxon>Pseudomonadota</taxon>
        <taxon>Gammaproteobacteria</taxon>
        <taxon>Thiotrichales</taxon>
        <taxon>Piscirickettsiaceae</taxon>
        <taxon>Thiomicrorhabdus</taxon>
    </lineage>
</organism>
<dbReference type="RefSeq" id="WP_138565619.1">
    <property type="nucleotide sequence ID" value="NZ_CP040602.1"/>
</dbReference>
<reference evidence="6 7" key="1">
    <citation type="submission" date="2019-05" db="EMBL/GenBank/DDBJ databases">
        <title>Thiomicrorhabdus sediminis sp. nov, a novel sulfur-oxidizing bacterium isolated from coastal sediment.</title>
        <authorList>
            <person name="Liu X."/>
        </authorList>
    </citation>
    <scope>NUCLEOTIDE SEQUENCE [LARGE SCALE GENOMIC DNA]</scope>
    <source>
        <strain evidence="6 7">G1</strain>
    </source>
</reference>
<dbReference type="FunFam" id="3.30.70.270:FF:000001">
    <property type="entry name" value="Diguanylate cyclase domain protein"/>
    <property type="match status" value="1"/>
</dbReference>
<dbReference type="AlphaFoldDB" id="A0A4P9K788"/>
<evidence type="ECO:0000256" key="2">
    <source>
        <dbReference type="ARBA" id="ARBA00012528"/>
    </source>
</evidence>
<dbReference type="CDD" id="cd01949">
    <property type="entry name" value="GGDEF"/>
    <property type="match status" value="1"/>
</dbReference>
<feature type="transmembrane region" description="Helical" evidence="4">
    <location>
        <begin position="134"/>
        <end position="153"/>
    </location>
</feature>
<dbReference type="GO" id="GO:1902201">
    <property type="term" value="P:negative regulation of bacterial-type flagellum-dependent cell motility"/>
    <property type="evidence" value="ECO:0007669"/>
    <property type="project" value="TreeGrafter"/>
</dbReference>
<dbReference type="KEGG" id="thig:FE785_10070"/>
<dbReference type="GO" id="GO:0043709">
    <property type="term" value="P:cell adhesion involved in single-species biofilm formation"/>
    <property type="evidence" value="ECO:0007669"/>
    <property type="project" value="TreeGrafter"/>
</dbReference>
<dbReference type="InterPro" id="IPR000160">
    <property type="entry name" value="GGDEF_dom"/>
</dbReference>
<keyword evidence="7" id="KW-1185">Reference proteome</keyword>
<feature type="domain" description="GGDEF" evidence="5">
    <location>
        <begin position="241"/>
        <end position="378"/>
    </location>
</feature>
<evidence type="ECO:0000259" key="5">
    <source>
        <dbReference type="PROSITE" id="PS50887"/>
    </source>
</evidence>
<dbReference type="PROSITE" id="PS50887">
    <property type="entry name" value="GGDEF"/>
    <property type="match status" value="1"/>
</dbReference>
<sequence length="387" mass="43897">MKESADLETAKPIWARALDTSIEDPRRYSRLLLANALLLVGVLLNAFLATLNLFTSPGSYGFVMHIIAFFVFIGLMLLLRKKQNLVMIGHITAVITVCGYAMLLGYSSYQYDLIFLAPLIPFILFLLNGNRAGVLYFAIWLVLIMPIAFQGVGRWYGGEWHYDDIVRLLLISLISAGVAFLVEFSRCISAKRENHRRNAQQLCMQELRNMSRTDALTGLYNRHYFNEVIDDFVLQSQNQEKQMTFFLLDIDDFKFYNDTYGHQQGDEALQLVGKTIKDYVKRENDLVFRLGGEEFGGLVSGRDSDNIEKWLVGLVKEIENLNLRSANESEHPFVTVSMGISSSQVATRADFDRLYKAADDGMYLAKQHGRNCAVKYNGSDLVEILAS</sequence>
<dbReference type="EC" id="2.7.7.65" evidence="2"/>
<evidence type="ECO:0000313" key="7">
    <source>
        <dbReference type="Proteomes" id="UP000304864"/>
    </source>
</evidence>
<feature type="transmembrane region" description="Helical" evidence="4">
    <location>
        <begin position="31"/>
        <end position="54"/>
    </location>
</feature>
<dbReference type="Proteomes" id="UP000304864">
    <property type="component" value="Chromosome"/>
</dbReference>
<feature type="transmembrane region" description="Helical" evidence="4">
    <location>
        <begin position="109"/>
        <end position="127"/>
    </location>
</feature>
<dbReference type="OrthoDB" id="9813903at2"/>
<feature type="transmembrane region" description="Helical" evidence="4">
    <location>
        <begin position="60"/>
        <end position="78"/>
    </location>
</feature>
<proteinExistence type="predicted"/>
<comment type="catalytic activity">
    <reaction evidence="3">
        <text>2 GTP = 3',3'-c-di-GMP + 2 diphosphate</text>
        <dbReference type="Rhea" id="RHEA:24898"/>
        <dbReference type="ChEBI" id="CHEBI:33019"/>
        <dbReference type="ChEBI" id="CHEBI:37565"/>
        <dbReference type="ChEBI" id="CHEBI:58805"/>
        <dbReference type="EC" id="2.7.7.65"/>
    </reaction>
</comment>
<evidence type="ECO:0000313" key="6">
    <source>
        <dbReference type="EMBL" id="QCU90945.1"/>
    </source>
</evidence>
<keyword evidence="4" id="KW-0812">Transmembrane</keyword>
<keyword evidence="4" id="KW-0472">Membrane</keyword>
<evidence type="ECO:0000256" key="4">
    <source>
        <dbReference type="SAM" id="Phobius"/>
    </source>
</evidence>
<name>A0A4P9K788_9GAMM</name>
<evidence type="ECO:0000256" key="3">
    <source>
        <dbReference type="ARBA" id="ARBA00034247"/>
    </source>
</evidence>
<dbReference type="SUPFAM" id="SSF55073">
    <property type="entry name" value="Nucleotide cyclase"/>
    <property type="match status" value="1"/>
</dbReference>
<dbReference type="SMART" id="SM00267">
    <property type="entry name" value="GGDEF"/>
    <property type="match status" value="1"/>
</dbReference>
<dbReference type="NCBIfam" id="TIGR00254">
    <property type="entry name" value="GGDEF"/>
    <property type="match status" value="1"/>
</dbReference>
<feature type="transmembrane region" description="Helical" evidence="4">
    <location>
        <begin position="85"/>
        <end position="103"/>
    </location>
</feature>
<accession>A0A4P9K788</accession>
<dbReference type="InterPro" id="IPR029787">
    <property type="entry name" value="Nucleotide_cyclase"/>
</dbReference>
<dbReference type="GO" id="GO:0052621">
    <property type="term" value="F:diguanylate cyclase activity"/>
    <property type="evidence" value="ECO:0007669"/>
    <property type="project" value="UniProtKB-EC"/>
</dbReference>
<protein>
    <recommendedName>
        <fullName evidence="2">diguanylate cyclase</fullName>
        <ecNumber evidence="2">2.7.7.65</ecNumber>
    </recommendedName>
</protein>